<dbReference type="EMBL" id="DSRD01000852">
    <property type="protein sequence ID" value="HGW95318.1"/>
    <property type="molecule type" value="Genomic_DNA"/>
</dbReference>
<accession>A0A832H5N5</accession>
<name>A0A832H5N5_9CYAN</name>
<gene>
    <name evidence="1" type="ORF">ENR47_13730</name>
</gene>
<evidence type="ECO:0000313" key="1">
    <source>
        <dbReference type="EMBL" id="HGW95318.1"/>
    </source>
</evidence>
<sequence length="48" mass="5598">MAELEPTQTSVTLCEEALEAEVEEMWSFVGSNDQHQWLWQATDHQTFN</sequence>
<organism evidence="1">
    <name type="scientific">Oscillatoriales cyanobacterium SpSt-402</name>
    <dbReference type="NCBI Taxonomy" id="2282168"/>
    <lineage>
        <taxon>Bacteria</taxon>
        <taxon>Bacillati</taxon>
        <taxon>Cyanobacteriota</taxon>
        <taxon>Cyanophyceae</taxon>
        <taxon>Oscillatoriophycideae</taxon>
        <taxon>Oscillatoriales</taxon>
    </lineage>
</organism>
<proteinExistence type="predicted"/>
<reference evidence="1" key="1">
    <citation type="journal article" date="2020" name="mSystems">
        <title>Genome- and Community-Level Interaction Insights into Carbon Utilization and Element Cycling Functions of Hydrothermarchaeota in Hydrothermal Sediment.</title>
        <authorList>
            <person name="Zhou Z."/>
            <person name="Liu Y."/>
            <person name="Xu W."/>
            <person name="Pan J."/>
            <person name="Luo Z.H."/>
            <person name="Li M."/>
        </authorList>
    </citation>
    <scope>NUCLEOTIDE SEQUENCE [LARGE SCALE GENOMIC DNA]</scope>
    <source>
        <strain evidence="1">SpSt-402</strain>
    </source>
</reference>
<comment type="caution">
    <text evidence="1">The sequence shown here is derived from an EMBL/GenBank/DDBJ whole genome shotgun (WGS) entry which is preliminary data.</text>
</comment>
<dbReference type="AlphaFoldDB" id="A0A832H5N5"/>
<protein>
    <submittedName>
        <fullName evidence="1">Uncharacterized protein</fullName>
    </submittedName>
</protein>